<dbReference type="AlphaFoldDB" id="A0A521CFP7"/>
<dbReference type="Proteomes" id="UP000315971">
    <property type="component" value="Unassembled WGS sequence"/>
</dbReference>
<evidence type="ECO:0008006" key="4">
    <source>
        <dbReference type="Google" id="ProtNLM"/>
    </source>
</evidence>
<feature type="chain" id="PRO_5021758725" description="DUF4352 domain-containing protein" evidence="1">
    <location>
        <begin position="25"/>
        <end position="223"/>
    </location>
</feature>
<reference evidence="2 3" key="1">
    <citation type="submission" date="2017-05" db="EMBL/GenBank/DDBJ databases">
        <authorList>
            <person name="Varghese N."/>
            <person name="Submissions S."/>
        </authorList>
    </citation>
    <scope>NUCLEOTIDE SEQUENCE [LARGE SCALE GENOMIC DNA]</scope>
    <source>
        <strain evidence="2 3">DSM 21342</strain>
    </source>
</reference>
<sequence length="223" mass="24969">MYMKKLLLYFAIATSISFLVSGCAASYKHIHPSSLNYSNKSSDKGVDFYYSYNVLQQAGNKKYGKKEEKNFLRVVSVKLTNNSGKDLSFGDDIRVFNGDTPITINYPAETHLKTKQTVPTYFLYMLFSFVKLNITKTDQYGFTTGQSYPIGLVLGPGLTLINVLTADGANKKYKDELISNNPIGKIIKNGETVYGLMSVNDTNYNNLQVKVIVKTEQAEKTLK</sequence>
<feature type="signal peptide" evidence="1">
    <location>
        <begin position="1"/>
        <end position="24"/>
    </location>
</feature>
<accession>A0A521CFP7</accession>
<keyword evidence="3" id="KW-1185">Reference proteome</keyword>
<proteinExistence type="predicted"/>
<evidence type="ECO:0000256" key="1">
    <source>
        <dbReference type="SAM" id="SignalP"/>
    </source>
</evidence>
<dbReference type="PROSITE" id="PS51257">
    <property type="entry name" value="PROKAR_LIPOPROTEIN"/>
    <property type="match status" value="1"/>
</dbReference>
<protein>
    <recommendedName>
        <fullName evidence="4">DUF4352 domain-containing protein</fullName>
    </recommendedName>
</protein>
<evidence type="ECO:0000313" key="3">
    <source>
        <dbReference type="Proteomes" id="UP000315971"/>
    </source>
</evidence>
<dbReference type="EMBL" id="FXSZ01000004">
    <property type="protein sequence ID" value="SMO58248.1"/>
    <property type="molecule type" value="Genomic_DNA"/>
</dbReference>
<organism evidence="2 3">
    <name type="scientific">Solitalea koreensis</name>
    <dbReference type="NCBI Taxonomy" id="543615"/>
    <lineage>
        <taxon>Bacteria</taxon>
        <taxon>Pseudomonadati</taxon>
        <taxon>Bacteroidota</taxon>
        <taxon>Sphingobacteriia</taxon>
        <taxon>Sphingobacteriales</taxon>
        <taxon>Sphingobacteriaceae</taxon>
        <taxon>Solitalea</taxon>
    </lineage>
</organism>
<name>A0A521CFP7_9SPHI</name>
<keyword evidence="1" id="KW-0732">Signal</keyword>
<evidence type="ECO:0000313" key="2">
    <source>
        <dbReference type="EMBL" id="SMO58248.1"/>
    </source>
</evidence>
<gene>
    <name evidence="2" type="ORF">SAMN06265350_10429</name>
</gene>